<evidence type="ECO:0000259" key="4">
    <source>
        <dbReference type="PROSITE" id="PS50835"/>
    </source>
</evidence>
<dbReference type="InterPro" id="IPR050504">
    <property type="entry name" value="IgSF_BTN/MOG"/>
</dbReference>
<evidence type="ECO:0000313" key="5">
    <source>
        <dbReference type="Ensembl" id="ENSPREP00000020607.1"/>
    </source>
</evidence>
<dbReference type="GO" id="GO:0050852">
    <property type="term" value="P:T cell receptor signaling pathway"/>
    <property type="evidence" value="ECO:0007669"/>
    <property type="project" value="TreeGrafter"/>
</dbReference>
<proteinExistence type="predicted"/>
<dbReference type="SMART" id="SM00409">
    <property type="entry name" value="IG"/>
    <property type="match status" value="1"/>
</dbReference>
<keyword evidence="3" id="KW-0393">Immunoglobulin domain</keyword>
<dbReference type="GeneTree" id="ENSGT01150000287060"/>
<keyword evidence="6" id="KW-1185">Reference proteome</keyword>
<dbReference type="PROSITE" id="PS50835">
    <property type="entry name" value="IG_LIKE"/>
    <property type="match status" value="1"/>
</dbReference>
<reference evidence="5" key="3">
    <citation type="submission" date="2025-09" db="UniProtKB">
        <authorList>
            <consortium name="Ensembl"/>
        </authorList>
    </citation>
    <scope>IDENTIFICATION</scope>
    <source>
        <strain evidence="5">Guanapo</strain>
    </source>
</reference>
<evidence type="ECO:0000256" key="3">
    <source>
        <dbReference type="ARBA" id="ARBA00023319"/>
    </source>
</evidence>
<dbReference type="GO" id="GO:0005102">
    <property type="term" value="F:signaling receptor binding"/>
    <property type="evidence" value="ECO:0007669"/>
    <property type="project" value="TreeGrafter"/>
</dbReference>
<sequence>LSLSAPPPLSVTVRLGQNVSLDCPGPSDEEIKLFTWTKDGLGSDHVFFYRNGRSYGSYQHESFRGRVDLRSSLEDGDFSVVLHDVGRTDEGTYRCVIITRRSGVSRQLRRDP</sequence>
<dbReference type="AlphaFoldDB" id="A0A3P9PFJ7"/>
<dbReference type="InterPro" id="IPR003599">
    <property type="entry name" value="Ig_sub"/>
</dbReference>
<dbReference type="InterPro" id="IPR007110">
    <property type="entry name" value="Ig-like_dom"/>
</dbReference>
<dbReference type="OMA" id="CVIITRR"/>
<dbReference type="Bgee" id="ENSPREG00000013938">
    <property type="expression patterns" value="Expressed in caudal fin and 1 other cell type or tissue"/>
</dbReference>
<reference evidence="6" key="1">
    <citation type="submission" date="2013-11" db="EMBL/GenBank/DDBJ databases">
        <title>The genomic landscape of the Guanapo guppy.</title>
        <authorList>
            <person name="Kuenstner A."/>
            <person name="Dreyer C."/>
        </authorList>
    </citation>
    <scope>NUCLEOTIDE SEQUENCE</scope>
    <source>
        <strain evidence="6">Guanapo</strain>
    </source>
</reference>
<dbReference type="PANTHER" id="PTHR24100:SF151">
    <property type="entry name" value="ICOS LIGAND"/>
    <property type="match status" value="1"/>
</dbReference>
<keyword evidence="2" id="KW-0472">Membrane</keyword>
<organism evidence="5 6">
    <name type="scientific">Poecilia reticulata</name>
    <name type="common">Guppy</name>
    <name type="synonym">Acanthophacelus reticulatus</name>
    <dbReference type="NCBI Taxonomy" id="8081"/>
    <lineage>
        <taxon>Eukaryota</taxon>
        <taxon>Metazoa</taxon>
        <taxon>Chordata</taxon>
        <taxon>Craniata</taxon>
        <taxon>Vertebrata</taxon>
        <taxon>Euteleostomi</taxon>
        <taxon>Actinopterygii</taxon>
        <taxon>Neopterygii</taxon>
        <taxon>Teleostei</taxon>
        <taxon>Neoteleostei</taxon>
        <taxon>Acanthomorphata</taxon>
        <taxon>Ovalentaria</taxon>
        <taxon>Atherinomorphae</taxon>
        <taxon>Cyprinodontiformes</taxon>
        <taxon>Poeciliidae</taxon>
        <taxon>Poeciliinae</taxon>
        <taxon>Poecilia</taxon>
    </lineage>
</organism>
<comment type="subcellular location">
    <subcellularLocation>
        <location evidence="1">Membrane</location>
    </subcellularLocation>
</comment>
<protein>
    <recommendedName>
        <fullName evidence="4">Ig-like domain-containing protein</fullName>
    </recommendedName>
</protein>
<reference evidence="5" key="2">
    <citation type="submission" date="2025-08" db="UniProtKB">
        <authorList>
            <consortium name="Ensembl"/>
        </authorList>
    </citation>
    <scope>IDENTIFICATION</scope>
    <source>
        <strain evidence="5">Guanapo</strain>
    </source>
</reference>
<dbReference type="Gene3D" id="2.60.40.10">
    <property type="entry name" value="Immunoglobulins"/>
    <property type="match status" value="1"/>
</dbReference>
<evidence type="ECO:0000256" key="2">
    <source>
        <dbReference type="ARBA" id="ARBA00023136"/>
    </source>
</evidence>
<evidence type="ECO:0000313" key="6">
    <source>
        <dbReference type="Proteomes" id="UP000242638"/>
    </source>
</evidence>
<dbReference type="GO" id="GO:0001817">
    <property type="term" value="P:regulation of cytokine production"/>
    <property type="evidence" value="ECO:0007669"/>
    <property type="project" value="TreeGrafter"/>
</dbReference>
<dbReference type="InterPro" id="IPR036179">
    <property type="entry name" value="Ig-like_dom_sf"/>
</dbReference>
<name>A0A3P9PFJ7_POERE</name>
<feature type="domain" description="Ig-like" evidence="4">
    <location>
        <begin position="6"/>
        <end position="105"/>
    </location>
</feature>
<evidence type="ECO:0000256" key="1">
    <source>
        <dbReference type="ARBA" id="ARBA00004370"/>
    </source>
</evidence>
<dbReference type="Proteomes" id="UP000242638">
    <property type="component" value="Unassembled WGS sequence"/>
</dbReference>
<dbReference type="InterPro" id="IPR013106">
    <property type="entry name" value="Ig_V-set"/>
</dbReference>
<dbReference type="SUPFAM" id="SSF48726">
    <property type="entry name" value="Immunoglobulin"/>
    <property type="match status" value="1"/>
</dbReference>
<dbReference type="Pfam" id="PF07686">
    <property type="entry name" value="V-set"/>
    <property type="match status" value="1"/>
</dbReference>
<dbReference type="Ensembl" id="ENSPRET00000020822.1">
    <property type="protein sequence ID" value="ENSPREP00000020607.1"/>
    <property type="gene ID" value="ENSPREG00000013938.1"/>
</dbReference>
<accession>A0A3P9PFJ7</accession>
<dbReference type="InterPro" id="IPR013783">
    <property type="entry name" value="Ig-like_fold"/>
</dbReference>
<dbReference type="GO" id="GO:0009897">
    <property type="term" value="C:external side of plasma membrane"/>
    <property type="evidence" value="ECO:0007669"/>
    <property type="project" value="TreeGrafter"/>
</dbReference>
<dbReference type="STRING" id="8081.ENSPREP00000020607"/>
<dbReference type="PANTHER" id="PTHR24100">
    <property type="entry name" value="BUTYROPHILIN"/>
    <property type="match status" value="1"/>
</dbReference>